<proteinExistence type="predicted"/>
<reference evidence="2" key="1">
    <citation type="submission" date="2021-07" db="EMBL/GenBank/DDBJ databases">
        <title>Zhongshania sp. CAU 1632 isolated from seawater.</title>
        <authorList>
            <person name="Kim W."/>
        </authorList>
    </citation>
    <scope>NUCLEOTIDE SEQUENCE</scope>
    <source>
        <strain evidence="2">CAU 1632</strain>
    </source>
</reference>
<gene>
    <name evidence="2" type="ORF">KXJ70_06500</name>
</gene>
<accession>A0ABS6VQ21</accession>
<keyword evidence="1" id="KW-0812">Transmembrane</keyword>
<sequence length="103" mass="11073">MNNASDKDSKRALKIAIISLVLIVLLGLAVAMFIPLASVFIDQHFSPGLGLKDAAVAAFFVTVVTLVIFAVAAGDGLLGELQFILSGFFSFFLVLWLLIAWIF</sequence>
<comment type="caution">
    <text evidence="2">The sequence shown here is derived from an EMBL/GenBank/DDBJ whole genome shotgun (WGS) entry which is preliminary data.</text>
</comment>
<dbReference type="EMBL" id="JAHWDQ010000001">
    <property type="protein sequence ID" value="MBW2940415.1"/>
    <property type="molecule type" value="Genomic_DNA"/>
</dbReference>
<feature type="transmembrane region" description="Helical" evidence="1">
    <location>
        <begin position="54"/>
        <end position="74"/>
    </location>
</feature>
<keyword evidence="3" id="KW-1185">Reference proteome</keyword>
<keyword evidence="1" id="KW-1133">Transmembrane helix</keyword>
<feature type="transmembrane region" description="Helical" evidence="1">
    <location>
        <begin position="12"/>
        <end position="34"/>
    </location>
</feature>
<keyword evidence="1" id="KW-0472">Membrane</keyword>
<feature type="transmembrane region" description="Helical" evidence="1">
    <location>
        <begin position="81"/>
        <end position="102"/>
    </location>
</feature>
<dbReference type="Proteomes" id="UP001166291">
    <property type="component" value="Unassembled WGS sequence"/>
</dbReference>
<organism evidence="2 3">
    <name type="scientific">Zhongshania aquimaris</name>
    <dbReference type="NCBI Taxonomy" id="2857107"/>
    <lineage>
        <taxon>Bacteria</taxon>
        <taxon>Pseudomonadati</taxon>
        <taxon>Pseudomonadota</taxon>
        <taxon>Gammaproteobacteria</taxon>
        <taxon>Cellvibrionales</taxon>
        <taxon>Spongiibacteraceae</taxon>
        <taxon>Zhongshania</taxon>
    </lineage>
</organism>
<name>A0ABS6VQ21_9GAMM</name>
<dbReference type="RefSeq" id="WP_219042612.1">
    <property type="nucleotide sequence ID" value="NZ_JAHWDQ010000001.1"/>
</dbReference>
<protein>
    <submittedName>
        <fullName evidence="2">Uncharacterized protein</fullName>
    </submittedName>
</protein>
<evidence type="ECO:0000313" key="3">
    <source>
        <dbReference type="Proteomes" id="UP001166291"/>
    </source>
</evidence>
<evidence type="ECO:0000256" key="1">
    <source>
        <dbReference type="SAM" id="Phobius"/>
    </source>
</evidence>
<evidence type="ECO:0000313" key="2">
    <source>
        <dbReference type="EMBL" id="MBW2940415.1"/>
    </source>
</evidence>